<dbReference type="PROSITE" id="PS51464">
    <property type="entry name" value="SIS"/>
    <property type="match status" value="1"/>
</dbReference>
<organism evidence="3 4">
    <name type="scientific">Aquamicrobium soli</name>
    <dbReference type="NCBI Taxonomy" id="1811518"/>
    <lineage>
        <taxon>Bacteria</taxon>
        <taxon>Pseudomonadati</taxon>
        <taxon>Pseudomonadota</taxon>
        <taxon>Alphaproteobacteria</taxon>
        <taxon>Hyphomicrobiales</taxon>
        <taxon>Phyllobacteriaceae</taxon>
        <taxon>Aquamicrobium</taxon>
    </lineage>
</organism>
<gene>
    <name evidence="3" type="ORF">ACFOHJ_04350</name>
</gene>
<reference evidence="4" key="1">
    <citation type="journal article" date="2019" name="Int. J. Syst. Evol. Microbiol.">
        <title>The Global Catalogue of Microorganisms (GCM) 10K type strain sequencing project: providing services to taxonomists for standard genome sequencing and annotation.</title>
        <authorList>
            <consortium name="The Broad Institute Genomics Platform"/>
            <consortium name="The Broad Institute Genome Sequencing Center for Infectious Disease"/>
            <person name="Wu L."/>
            <person name="Ma J."/>
        </authorList>
    </citation>
    <scope>NUCLEOTIDE SEQUENCE [LARGE SCALE GENOMIC DNA]</scope>
    <source>
        <strain evidence="4">KCTC 52165</strain>
    </source>
</reference>
<keyword evidence="3" id="KW-0378">Hydrolase</keyword>
<accession>A0ABV7KAM9</accession>
<keyword evidence="4" id="KW-1185">Reference proteome</keyword>
<dbReference type="PANTHER" id="PTHR10937">
    <property type="entry name" value="GLUCOSAMINE--FRUCTOSE-6-PHOSPHATE AMINOTRANSFERASE, ISOMERIZING"/>
    <property type="match status" value="1"/>
</dbReference>
<sequence>MNAMMKREIEAQAELLAQVQPQLAARADEMTPPAGRVFVGGCGDSAFAPRALCGVFEALGQPFQSRTSLELASFTRFEAGDCVILSSISGGTKRTVEAAEVARRAGARTIAITCNADSALARAPGETMLLPYQPLSRKTPHTLDYTVTLVALVELARRFSGRPADAVKPVLDKVPDGLSLTRQAAVAAAAGYSPGTKIVVLGAGPDLGSAEYGSAKFHEAGGLIAIAAETENFVHGMNFMLEPQDTLIALGGTPAGLKRARQVVGAFEGWLANGHVFAVEEKQGEAWQSAFSAVLDSTFFLQWTCLALADQLAFPLEEPRAGRPDGSTYLSIQRQLMAD</sequence>
<dbReference type="PANTHER" id="PTHR10937:SF8">
    <property type="entry name" value="AMINOTRANSFERASE-RELATED"/>
    <property type="match status" value="1"/>
</dbReference>
<comment type="caution">
    <text evidence="3">The sequence shown here is derived from an EMBL/GenBank/DDBJ whole genome shotgun (WGS) entry which is preliminary data.</text>
</comment>
<keyword evidence="1" id="KW-0032">Aminotransferase</keyword>
<feature type="domain" description="SIS" evidence="2">
    <location>
        <begin position="26"/>
        <end position="165"/>
    </location>
</feature>
<dbReference type="CDD" id="cd05013">
    <property type="entry name" value="SIS_RpiR"/>
    <property type="match status" value="1"/>
</dbReference>
<dbReference type="Gene3D" id="3.40.50.10490">
    <property type="entry name" value="Glucose-6-phosphate isomerase like protein, domain 1"/>
    <property type="match status" value="2"/>
</dbReference>
<evidence type="ECO:0000259" key="2">
    <source>
        <dbReference type="PROSITE" id="PS51464"/>
    </source>
</evidence>
<protein>
    <submittedName>
        <fullName evidence="3">SIS domain-containing protein</fullName>
        <ecNumber evidence="3">3.5.-.-</ecNumber>
    </submittedName>
</protein>
<dbReference type="EC" id="3.5.-.-" evidence="3"/>
<name>A0ABV7KAM9_9HYPH</name>
<evidence type="ECO:0000256" key="1">
    <source>
        <dbReference type="ARBA" id="ARBA00022576"/>
    </source>
</evidence>
<evidence type="ECO:0000313" key="4">
    <source>
        <dbReference type="Proteomes" id="UP001595583"/>
    </source>
</evidence>
<dbReference type="SUPFAM" id="SSF53697">
    <property type="entry name" value="SIS domain"/>
    <property type="match status" value="1"/>
</dbReference>
<keyword evidence="1" id="KW-0808">Transferase</keyword>
<dbReference type="InterPro" id="IPR035472">
    <property type="entry name" value="RpiR-like_SIS"/>
</dbReference>
<evidence type="ECO:0000313" key="3">
    <source>
        <dbReference type="EMBL" id="MFC3205433.1"/>
    </source>
</evidence>
<dbReference type="RefSeq" id="WP_378218897.1">
    <property type="nucleotide sequence ID" value="NZ_JBHRTK010000004.1"/>
</dbReference>
<dbReference type="InterPro" id="IPR001347">
    <property type="entry name" value="SIS_dom"/>
</dbReference>
<dbReference type="EMBL" id="JBHRTK010000004">
    <property type="protein sequence ID" value="MFC3205433.1"/>
    <property type="molecule type" value="Genomic_DNA"/>
</dbReference>
<dbReference type="Pfam" id="PF01380">
    <property type="entry name" value="SIS"/>
    <property type="match status" value="1"/>
</dbReference>
<proteinExistence type="predicted"/>
<dbReference type="GO" id="GO:0016787">
    <property type="term" value="F:hydrolase activity"/>
    <property type="evidence" value="ECO:0007669"/>
    <property type="project" value="UniProtKB-KW"/>
</dbReference>
<dbReference type="InterPro" id="IPR046348">
    <property type="entry name" value="SIS_dom_sf"/>
</dbReference>
<dbReference type="Proteomes" id="UP001595583">
    <property type="component" value="Unassembled WGS sequence"/>
</dbReference>